<dbReference type="RefSeq" id="WP_034654266.1">
    <property type="nucleotide sequence ID" value="NZ_BCVB01000007.1"/>
</dbReference>
<dbReference type="Gene3D" id="3.40.50.150">
    <property type="entry name" value="Vaccinia Virus protein VP39"/>
    <property type="match status" value="1"/>
</dbReference>
<dbReference type="PANTHER" id="PTHR11558">
    <property type="entry name" value="SPERMIDINE/SPERMINE SYNTHASE"/>
    <property type="match status" value="1"/>
</dbReference>
<dbReference type="InterPro" id="IPR029063">
    <property type="entry name" value="SAM-dependent_MTases_sf"/>
</dbReference>
<organism evidence="5 6">
    <name type="scientific">Priestia megaterium (strain ATCC 14581 / DSM 32 / CCUG 1817 / JCM 2506 / NBRC 15308 / NCIMB 9376 / NCTC 10342 / NRRL B-14308 / VKM B-512 / Ford 19)</name>
    <name type="common">Bacillus megaterium</name>
    <dbReference type="NCBI Taxonomy" id="1348623"/>
    <lineage>
        <taxon>Bacteria</taxon>
        <taxon>Bacillati</taxon>
        <taxon>Bacillota</taxon>
        <taxon>Bacilli</taxon>
        <taxon>Bacillales</taxon>
        <taxon>Bacillaceae</taxon>
        <taxon>Priestia</taxon>
    </lineage>
</organism>
<dbReference type="InterPro" id="IPR035246">
    <property type="entry name" value="Spermidine_synt_N"/>
</dbReference>
<comment type="similarity">
    <text evidence="1 4">Belongs to the spermidine/spermine synthase family.</text>
</comment>
<evidence type="ECO:0000256" key="2">
    <source>
        <dbReference type="ARBA" id="ARBA00022679"/>
    </source>
</evidence>
<dbReference type="GO" id="GO:0008295">
    <property type="term" value="P:spermidine biosynthetic process"/>
    <property type="evidence" value="ECO:0007669"/>
    <property type="project" value="UniProtKB-UniRule"/>
</dbReference>
<dbReference type="AlphaFoldDB" id="A0A0B6ATP0"/>
<protein>
    <recommendedName>
        <fullName evidence="4">Polyamine aminopropyltransferase</fullName>
    </recommendedName>
    <alternativeName>
        <fullName evidence="4">Putrescine aminopropyltransferase</fullName>
        <shortName evidence="4">PAPT</shortName>
    </alternativeName>
    <alternativeName>
        <fullName evidence="4">Spermidine synthase</fullName>
        <shortName evidence="4">SPDS</shortName>
        <shortName evidence="4">SPDSY</shortName>
        <ecNumber evidence="4">2.5.1.16</ecNumber>
    </alternativeName>
</protein>
<evidence type="ECO:0000256" key="3">
    <source>
        <dbReference type="ARBA" id="ARBA00023115"/>
    </source>
</evidence>
<dbReference type="NCBIfam" id="TIGR00417">
    <property type="entry name" value="speE"/>
    <property type="match status" value="1"/>
</dbReference>
<evidence type="ECO:0000313" key="5">
    <source>
        <dbReference type="EMBL" id="AJI24497.1"/>
    </source>
</evidence>
<feature type="binding site" evidence="4">
    <location>
        <position position="102"/>
    </location>
    <ligand>
        <name>spermidine</name>
        <dbReference type="ChEBI" id="CHEBI:57834"/>
    </ligand>
</feature>
<feature type="binding site" evidence="4">
    <location>
        <position position="178"/>
    </location>
    <ligand>
        <name>S-methyl-5'-thioadenosine</name>
        <dbReference type="ChEBI" id="CHEBI:17509"/>
    </ligand>
</feature>
<dbReference type="KEGG" id="bmeg:BG04_3074"/>
<feature type="binding site" evidence="4">
    <location>
        <position position="122"/>
    </location>
    <ligand>
        <name>S-methyl-5'-thioadenosine</name>
        <dbReference type="ChEBI" id="CHEBI:17509"/>
    </ligand>
</feature>
<reference evidence="5 6" key="1">
    <citation type="journal article" date="2015" name="Genome Announc.">
        <title>Complete genome sequences for 35 biothreat assay-relevant bacillus species.</title>
        <authorList>
            <person name="Johnson S.L."/>
            <person name="Daligault H.E."/>
            <person name="Davenport K.W."/>
            <person name="Jaissle J."/>
            <person name="Frey K.G."/>
            <person name="Ladner J.T."/>
            <person name="Broomall S.M."/>
            <person name="Bishop-Lilly K.A."/>
            <person name="Bruce D.C."/>
            <person name="Gibbons H.S."/>
            <person name="Coyne S.R."/>
            <person name="Lo C.C."/>
            <person name="Meincke L."/>
            <person name="Munk A.C."/>
            <person name="Koroleva G.I."/>
            <person name="Rosenzweig C.N."/>
            <person name="Palacios G.F."/>
            <person name="Redden C.L."/>
            <person name="Minogue T.D."/>
            <person name="Chain P.S."/>
        </authorList>
    </citation>
    <scope>NUCLEOTIDE SEQUENCE [LARGE SCALE GENOMIC DNA]</scope>
    <source>
        <strain evidence="6">ATCC 14581 / DSM 32 / JCM 2506 / NBRC 15308 / NCIMB 9376 / NCTC 10342 / NRRL B-14308 / VKM B-512</strain>
    </source>
</reference>
<keyword evidence="2 4" id="KW-0808">Transferase</keyword>
<evidence type="ECO:0000256" key="4">
    <source>
        <dbReference type="HAMAP-Rule" id="MF_00198"/>
    </source>
</evidence>
<dbReference type="Gene3D" id="2.30.140.10">
    <property type="entry name" value="Spermidine synthase, tetramerisation domain"/>
    <property type="match status" value="1"/>
</dbReference>
<comment type="caution">
    <text evidence="4">Lacks conserved residue(s) required for the propagation of feature annotation.</text>
</comment>
<keyword evidence="3 4" id="KW-0620">Polyamine biosynthesis</keyword>
<dbReference type="EMBL" id="CP009920">
    <property type="protein sequence ID" value="AJI24497.1"/>
    <property type="molecule type" value="Genomic_DNA"/>
</dbReference>
<dbReference type="Pfam" id="PF01564">
    <property type="entry name" value="Spermine_synth"/>
    <property type="match status" value="1"/>
</dbReference>
<dbReference type="PANTHER" id="PTHR11558:SF11">
    <property type="entry name" value="SPERMIDINE SYNTHASE"/>
    <property type="match status" value="1"/>
</dbReference>
<feature type="active site" description="Proton acceptor" evidence="4">
    <location>
        <position position="171"/>
    </location>
</feature>
<feature type="binding site" evidence="4">
    <location>
        <position position="47"/>
    </location>
    <ligand>
        <name>S-methyl-5'-thioadenosine</name>
        <dbReference type="ChEBI" id="CHEBI:17509"/>
    </ligand>
</feature>
<dbReference type="SUPFAM" id="SSF53335">
    <property type="entry name" value="S-adenosyl-L-methionine-dependent methyltransferases"/>
    <property type="match status" value="1"/>
</dbReference>
<evidence type="ECO:0000256" key="1">
    <source>
        <dbReference type="ARBA" id="ARBA00007867"/>
    </source>
</evidence>
<dbReference type="UniPathway" id="UPA00248">
    <property type="reaction ID" value="UER00314"/>
</dbReference>
<dbReference type="NCBIfam" id="NF002010">
    <property type="entry name" value="PRK00811.1"/>
    <property type="match status" value="1"/>
</dbReference>
<keyword evidence="4" id="KW-0745">Spermidine biosynthesis</keyword>
<dbReference type="NCBIfam" id="NF037959">
    <property type="entry name" value="MFS_SpdSyn"/>
    <property type="match status" value="1"/>
</dbReference>
<dbReference type="InterPro" id="IPR037163">
    <property type="entry name" value="Spermidine_synt_N_sf"/>
</dbReference>
<dbReference type="PROSITE" id="PS51006">
    <property type="entry name" value="PABS_2"/>
    <property type="match status" value="1"/>
</dbReference>
<dbReference type="CDD" id="cd02440">
    <property type="entry name" value="AdoMet_MTases"/>
    <property type="match status" value="1"/>
</dbReference>
<dbReference type="HOGENOM" id="CLU_048199_0_0_9"/>
<dbReference type="InterPro" id="IPR030374">
    <property type="entry name" value="PABS"/>
</dbReference>
<proteinExistence type="inferred from homology"/>
<dbReference type="Proteomes" id="UP000031829">
    <property type="component" value="Chromosome"/>
</dbReference>
<gene>
    <name evidence="4 5" type="primary">speE</name>
    <name evidence="5" type="ORF">BG04_3074</name>
</gene>
<dbReference type="GO" id="GO:0004766">
    <property type="term" value="F:spermidine synthase activity"/>
    <property type="evidence" value="ECO:0007669"/>
    <property type="project" value="UniProtKB-UniRule"/>
</dbReference>
<evidence type="ECO:0000313" key="6">
    <source>
        <dbReference type="Proteomes" id="UP000031829"/>
    </source>
</evidence>
<accession>A0A0B6ATP0</accession>
<dbReference type="GeneID" id="93641138"/>
<dbReference type="Pfam" id="PF17284">
    <property type="entry name" value="Spermine_synt_N"/>
    <property type="match status" value="1"/>
</dbReference>
<dbReference type="HAMAP" id="MF_00198">
    <property type="entry name" value="Spermidine_synth"/>
    <property type="match status" value="1"/>
</dbReference>
<comment type="subunit">
    <text evidence="4">Homodimer or homotetramer.</text>
</comment>
<comment type="pathway">
    <text evidence="4">Amine and polyamine biosynthesis; spermidine biosynthesis; spermidine from putrescine: step 1/1.</text>
</comment>
<feature type="binding site" evidence="4">
    <location>
        <begin position="153"/>
        <end position="154"/>
    </location>
    <ligand>
        <name>S-methyl-5'-thioadenosine</name>
        <dbReference type="ChEBI" id="CHEBI:17509"/>
    </ligand>
</feature>
<comment type="function">
    <text evidence="4">Catalyzes the irreversible transfer of a propylamine group from the amino donor S-adenosylmethioninamine (decarboxy-AdoMet) to putrescine (1,4-diaminobutane) to yield spermidine.</text>
</comment>
<comment type="catalytic activity">
    <reaction evidence="4">
        <text>S-adenosyl 3-(methylsulfanyl)propylamine + putrescine = S-methyl-5'-thioadenosine + spermidine + H(+)</text>
        <dbReference type="Rhea" id="RHEA:12721"/>
        <dbReference type="ChEBI" id="CHEBI:15378"/>
        <dbReference type="ChEBI" id="CHEBI:17509"/>
        <dbReference type="ChEBI" id="CHEBI:57443"/>
        <dbReference type="ChEBI" id="CHEBI:57834"/>
        <dbReference type="ChEBI" id="CHEBI:326268"/>
        <dbReference type="EC" id="2.5.1.16"/>
    </reaction>
</comment>
<dbReference type="EC" id="2.5.1.16" evidence="4"/>
<dbReference type="InterPro" id="IPR001045">
    <property type="entry name" value="Spermi_synthase"/>
</dbReference>
<name>A0A0B6ATP0_PRIM2</name>
<sequence>MTEKHPLSGYKKDDNGVLWIWSYVGQARVKMGYKVKSLLHYEQSSYQQISIVDTKWYGKMLVLDGTPQISTGEGFIYNEMISHVPIITHSNPKKVAMIGGGDCGPAREAMKYDGIQQIDVVEIDPKVTEICRTWLTPASCYDGETRLNMIHRDGIDWIQEQKGVYDVLIIDRPDPVGPGKKLFQPDFYQYVYNSLKDDGVVVFQSGSPYYNTSTLQGTIKNLKELFPIVRTYLVTIPLFPCGIWSFTIASKKMDPLQADLTKLQHTDTQYIDPEIFRASFVLPKYIKEIVDGKDS</sequence>